<dbReference type="Pfam" id="PF22602">
    <property type="entry name" value="NXF_NTF2"/>
    <property type="match status" value="1"/>
</dbReference>
<dbReference type="AlphaFoldDB" id="A0A821RHM3"/>
<dbReference type="PANTHER" id="PTHR10662:SF22">
    <property type="entry name" value="NUCLEAR RNA EXPORT FACTOR 1"/>
    <property type="match status" value="1"/>
</dbReference>
<dbReference type="SUPFAM" id="SSF52058">
    <property type="entry name" value="L domain-like"/>
    <property type="match status" value="1"/>
</dbReference>
<dbReference type="GO" id="GO:0003723">
    <property type="term" value="F:RNA binding"/>
    <property type="evidence" value="ECO:0007669"/>
    <property type="project" value="TreeGrafter"/>
</dbReference>
<evidence type="ECO:0000256" key="2">
    <source>
        <dbReference type="ARBA" id="ARBA00009285"/>
    </source>
</evidence>
<comment type="caution">
    <text evidence="8">The sequence shown here is derived from an EMBL/GenBank/DDBJ whole genome shotgun (WGS) entry which is preliminary data.</text>
</comment>
<dbReference type="GO" id="GO:0016973">
    <property type="term" value="P:poly(A)+ mRNA export from nucleus"/>
    <property type="evidence" value="ECO:0007669"/>
    <property type="project" value="TreeGrafter"/>
</dbReference>
<keyword evidence="3" id="KW-0813">Transport</keyword>
<dbReference type="GO" id="GO:0005634">
    <property type="term" value="C:nucleus"/>
    <property type="evidence" value="ECO:0007669"/>
    <property type="project" value="UniProtKB-SubCell"/>
</dbReference>
<dbReference type="Pfam" id="PF24048">
    <property type="entry name" value="LRR_NXF1-5"/>
    <property type="match status" value="1"/>
</dbReference>
<dbReference type="OrthoDB" id="2193432at2759"/>
<evidence type="ECO:0000256" key="5">
    <source>
        <dbReference type="ARBA" id="ARBA00023242"/>
    </source>
</evidence>
<dbReference type="EMBL" id="CAJOBZ010000013">
    <property type="protein sequence ID" value="CAF4841756.1"/>
    <property type="molecule type" value="Genomic_DNA"/>
</dbReference>
<dbReference type="SUPFAM" id="SSF54427">
    <property type="entry name" value="NTF2-like"/>
    <property type="match status" value="1"/>
</dbReference>
<evidence type="ECO:0000313" key="8">
    <source>
        <dbReference type="EMBL" id="CAF4841756.1"/>
    </source>
</evidence>
<evidence type="ECO:0000313" key="9">
    <source>
        <dbReference type="Proteomes" id="UP000663880"/>
    </source>
</evidence>
<dbReference type="Gene3D" id="3.80.10.10">
    <property type="entry name" value="Ribonuclease Inhibitor"/>
    <property type="match status" value="1"/>
</dbReference>
<accession>A0A821RHM3</accession>
<reference evidence="8" key="1">
    <citation type="submission" date="2021-02" db="EMBL/GenBank/DDBJ databases">
        <authorList>
            <person name="Steward A R."/>
        </authorList>
    </citation>
    <scope>NUCLEOTIDE SEQUENCE</scope>
</reference>
<organism evidence="8 9">
    <name type="scientific">Pieris macdunnoughi</name>
    <dbReference type="NCBI Taxonomy" id="345717"/>
    <lineage>
        <taxon>Eukaryota</taxon>
        <taxon>Metazoa</taxon>
        <taxon>Ecdysozoa</taxon>
        <taxon>Arthropoda</taxon>
        <taxon>Hexapoda</taxon>
        <taxon>Insecta</taxon>
        <taxon>Pterygota</taxon>
        <taxon>Neoptera</taxon>
        <taxon>Endopterygota</taxon>
        <taxon>Lepidoptera</taxon>
        <taxon>Glossata</taxon>
        <taxon>Ditrysia</taxon>
        <taxon>Papilionoidea</taxon>
        <taxon>Pieridae</taxon>
        <taxon>Pierinae</taxon>
        <taxon>Pieris</taxon>
    </lineage>
</organism>
<protein>
    <recommendedName>
        <fullName evidence="7">NTF2 domain-containing protein</fullName>
    </recommendedName>
</protein>
<feature type="compositionally biased region" description="Acidic residues" evidence="6">
    <location>
        <begin position="511"/>
        <end position="523"/>
    </location>
</feature>
<name>A0A821RHM3_9NEOP</name>
<evidence type="ECO:0000256" key="4">
    <source>
        <dbReference type="ARBA" id="ARBA00022816"/>
    </source>
</evidence>
<keyword evidence="4" id="KW-0509">mRNA transport</keyword>
<evidence type="ECO:0000256" key="3">
    <source>
        <dbReference type="ARBA" id="ARBA00022448"/>
    </source>
</evidence>
<evidence type="ECO:0000256" key="1">
    <source>
        <dbReference type="ARBA" id="ARBA00004123"/>
    </source>
</evidence>
<dbReference type="InterPro" id="IPR057125">
    <property type="entry name" value="NXF1/2/3/5-like_LRR"/>
</dbReference>
<comment type="similarity">
    <text evidence="2">Belongs to the NXF family.</text>
</comment>
<dbReference type="InterPro" id="IPR032675">
    <property type="entry name" value="LRR_dom_sf"/>
</dbReference>
<dbReference type="PANTHER" id="PTHR10662">
    <property type="entry name" value="NUCLEAR RNA EXPORT FACTOR"/>
    <property type="match status" value="1"/>
</dbReference>
<dbReference type="Gene3D" id="3.10.450.50">
    <property type="match status" value="1"/>
</dbReference>
<dbReference type="PROSITE" id="PS50177">
    <property type="entry name" value="NTF2_DOMAIN"/>
    <property type="match status" value="1"/>
</dbReference>
<dbReference type="Proteomes" id="UP000663880">
    <property type="component" value="Unassembled WGS sequence"/>
</dbReference>
<gene>
    <name evidence="8" type="ORF">PMACD_LOCUS6233</name>
</gene>
<evidence type="ECO:0000256" key="6">
    <source>
        <dbReference type="SAM" id="MobiDB-lite"/>
    </source>
</evidence>
<dbReference type="SUPFAM" id="SSF46934">
    <property type="entry name" value="UBA-like"/>
    <property type="match status" value="1"/>
</dbReference>
<dbReference type="InterPro" id="IPR009060">
    <property type="entry name" value="UBA-like_sf"/>
</dbReference>
<evidence type="ECO:0000259" key="7">
    <source>
        <dbReference type="PROSITE" id="PS50177"/>
    </source>
</evidence>
<keyword evidence="9" id="KW-1185">Reference proteome</keyword>
<feature type="domain" description="NTF2" evidence="7">
    <location>
        <begin position="293"/>
        <end position="424"/>
    </location>
</feature>
<dbReference type="InterPro" id="IPR030217">
    <property type="entry name" value="NXF_fam"/>
</dbReference>
<comment type="subcellular location">
    <subcellularLocation>
        <location evidence="1">Nucleus</location>
    </subcellularLocation>
</comment>
<dbReference type="InterPro" id="IPR018222">
    <property type="entry name" value="Nuclear_transport_factor_2_euk"/>
</dbReference>
<sequence length="523" mass="60958">MAEIKLKKFLLNRVTISTSVIDYLETCLSTDDDVCKYSFHKIMLHNWTDDEVNLYEALSGFFSVTFIPVNFVTQNGITTFYTSSLSFVLKIIKVDFLFPYVRNMCSIDILLNDKSSMELFDYQVSLEDIVRNVVNSRFGINFELNLSNFCNDKEFVDKKIDFYKLSLLSQFKILMLRIGKETKYLNLSHNNLSQVPLEILNFFIKGDLVGVDLSYNQIPSLEELQRVSSKIEKLWVEGNPLCTELDASSYIRKISIKFPRLTELDGIKINNHGIMMPFFKTFIRTIKLKTNMVVEKFVCLYFSHYDSNLRSNLANFYDEAALFTINCHFPGSDIVHSKGTYIEGRENIVSMLISLPPTVHDRSTFTVDVLGHSRKNLNLVIEGVYKEKLDDYERIMFFRRTFMINIHTEGTTATHFIHREIFTYTFATKEMADNSFKTPVRNENQLTLIDPEPEEREVVCRVFTHYTQLKRDEVERRLKQHDWDIHAALKEFCDDYRLASIPPDKFRGEDDLSDVSMDSDAES</sequence>
<keyword evidence="5" id="KW-0539">Nucleus</keyword>
<feature type="region of interest" description="Disordered" evidence="6">
    <location>
        <begin position="503"/>
        <end position="523"/>
    </location>
</feature>
<proteinExistence type="inferred from homology"/>
<dbReference type="InterPro" id="IPR032710">
    <property type="entry name" value="NTF2-like_dom_sf"/>
</dbReference>
<dbReference type="InterPro" id="IPR002075">
    <property type="entry name" value="NTF2_dom"/>
</dbReference>